<evidence type="ECO:0000256" key="1">
    <source>
        <dbReference type="SAM" id="MobiDB-lite"/>
    </source>
</evidence>
<feature type="compositionally biased region" description="Basic and acidic residues" evidence="1">
    <location>
        <begin position="268"/>
        <end position="294"/>
    </location>
</feature>
<dbReference type="EMBL" id="CP025989">
    <property type="protein sequence ID" value="AWD32968.1"/>
    <property type="molecule type" value="Genomic_DNA"/>
</dbReference>
<sequence length="300" mass="34178">MKVATYDIQLSDTYMIEEFVNSFARYNEHFSPSYPYWSYRAVPMMYLEDEAIETAIRRYFSQNVLFEVYFEELYSVARLMYVLDARKICSAANSFKISLSLLEGLFNESIKKRDFWMQMVALESKINESFTRHGGTGLPFSSANMLNTINDDIQSNNKEKVVASEKLQKEEKSKAEVGCVNKVEEYFKRICEEDELQNLEDKRKKGDDKVAKVVQEVVKVVQEVVKEEEPVVQEGKEEEEPVVPVGKEEEEPVVPVGKEEEEPVVPVGKERREGSARSGEGRGEGSARSGEGRGEGSASR</sequence>
<accession>A0A2U8BRL2</accession>
<evidence type="ECO:0000313" key="2">
    <source>
        <dbReference type="EMBL" id="AWD32968.1"/>
    </source>
</evidence>
<proteinExistence type="predicted"/>
<protein>
    <submittedName>
        <fullName evidence="2">Uncharacterized protein</fullName>
    </submittedName>
</protein>
<keyword evidence="3" id="KW-1185">Reference proteome</keyword>
<dbReference type="Proteomes" id="UP000244519">
    <property type="component" value="Chromosome"/>
</dbReference>
<dbReference type="AlphaFoldDB" id="A0A2U8BRL2"/>
<dbReference type="KEGG" id="fso:Fsol_00161"/>
<gene>
    <name evidence="2" type="ORF">Fsol_00161</name>
</gene>
<organism evidence="2 3">
    <name type="scientific">Candidatus Fokinia solitaria</name>
    <dbReference type="NCBI Taxonomy" id="1802984"/>
    <lineage>
        <taxon>Bacteria</taxon>
        <taxon>Pseudomonadati</taxon>
        <taxon>Pseudomonadota</taxon>
        <taxon>Alphaproteobacteria</taxon>
        <taxon>Rickettsiales</taxon>
        <taxon>Candidatus Midichloriaceae</taxon>
        <taxon>Candidatus Fokinia</taxon>
    </lineage>
</organism>
<evidence type="ECO:0000313" key="3">
    <source>
        <dbReference type="Proteomes" id="UP000244519"/>
    </source>
</evidence>
<name>A0A2U8BRL2_9RICK</name>
<reference evidence="2 3" key="1">
    <citation type="journal article" date="2018" name="Genome Biol. Evol.">
        <title>The Genome Sequence of "Candidatus Fokinia solitaria": Insights on Reductive Evolution in Rickettsiales.</title>
        <authorList>
            <person name="Floriano A.M."/>
            <person name="Castelli M."/>
            <person name="Krenek S."/>
            <person name="Berendonk T.U."/>
            <person name="Bazzocchi C."/>
            <person name="Petroni G."/>
            <person name="Sassera D."/>
        </authorList>
    </citation>
    <scope>NUCLEOTIDE SEQUENCE [LARGE SCALE GENOMIC DNA]</scope>
    <source>
        <strain evidence="2">Rio ETE_ALG 3VII</strain>
    </source>
</reference>
<dbReference type="RefSeq" id="WP_108673011.1">
    <property type="nucleotide sequence ID" value="NZ_CP025989.1"/>
</dbReference>
<feature type="region of interest" description="Disordered" evidence="1">
    <location>
        <begin position="228"/>
        <end position="300"/>
    </location>
</feature>